<evidence type="ECO:0000313" key="2">
    <source>
        <dbReference type="EMBL" id="ADH43023.1"/>
    </source>
</evidence>
<dbReference type="Gene3D" id="1.10.238.10">
    <property type="entry name" value="EF-hand"/>
    <property type="match status" value="1"/>
</dbReference>
<organism evidence="2">
    <name type="scientific">uncultured SAR11 cluster alpha proteobacterium H17925_45G17</name>
    <dbReference type="NCBI Taxonomy" id="715038"/>
    <lineage>
        <taxon>Bacteria</taxon>
        <taxon>Pseudomonadati</taxon>
        <taxon>Pseudomonadota</taxon>
        <taxon>Alphaproteobacteria</taxon>
        <taxon>Candidatus Pelagibacterales</taxon>
        <taxon>environmental samples</taxon>
    </lineage>
</organism>
<protein>
    <recommendedName>
        <fullName evidence="1">EF-hand domain-containing protein</fullName>
    </recommendedName>
</protein>
<name>E7CA39_9PROT</name>
<dbReference type="SUPFAM" id="SSF47473">
    <property type="entry name" value="EF-hand"/>
    <property type="match status" value="1"/>
</dbReference>
<dbReference type="GO" id="GO:0005509">
    <property type="term" value="F:calcium ion binding"/>
    <property type="evidence" value="ECO:0007669"/>
    <property type="project" value="InterPro"/>
</dbReference>
<proteinExistence type="predicted"/>
<evidence type="ECO:0000259" key="1">
    <source>
        <dbReference type="PROSITE" id="PS50222"/>
    </source>
</evidence>
<reference evidence="2" key="1">
    <citation type="submission" date="2010-01" db="EMBL/GenBank/DDBJ databases">
        <title>Genome fragments of uncultured bacteria from the North Pacific Subtropical Gyre.</title>
        <authorList>
            <person name="Pham V.D."/>
            <person name="DeLong E.F."/>
        </authorList>
    </citation>
    <scope>NUCLEOTIDE SEQUENCE</scope>
</reference>
<dbReference type="InterPro" id="IPR002048">
    <property type="entry name" value="EF_hand_dom"/>
</dbReference>
<sequence>MVKKYLTDDEIIEDPTTLSSVENSSNHTLTRHVSPAAASVPCGLHTGTLVHLAHVMVVRQCMGAFTVFDLDNNGVIPTNALGSVLRALGLVPPLYSCTSSSLVYGSSTSP</sequence>
<feature type="domain" description="EF-hand" evidence="1">
    <location>
        <begin position="56"/>
        <end position="91"/>
    </location>
</feature>
<dbReference type="PROSITE" id="PS50222">
    <property type="entry name" value="EF_HAND_2"/>
    <property type="match status" value="1"/>
</dbReference>
<accession>E7CA39</accession>
<dbReference type="InterPro" id="IPR011992">
    <property type="entry name" value="EF-hand-dom_pair"/>
</dbReference>
<dbReference type="EMBL" id="GU574704">
    <property type="protein sequence ID" value="ADH43023.1"/>
    <property type="molecule type" value="Genomic_DNA"/>
</dbReference>
<dbReference type="AlphaFoldDB" id="E7CA39"/>